<protein>
    <submittedName>
        <fullName evidence="2">DUF1735 domain-containing protein</fullName>
    </submittedName>
</protein>
<evidence type="ECO:0000259" key="1">
    <source>
        <dbReference type="PROSITE" id="PS50022"/>
    </source>
</evidence>
<proteinExistence type="predicted"/>
<feature type="domain" description="F5/8 type C" evidence="1">
    <location>
        <begin position="164"/>
        <end position="273"/>
    </location>
</feature>
<sequence length="317" mass="35170">MTTQLIKALLITTGVAVSFVSCYKDTEYTSQQEGTIYVPQAYGTKASLTLYKLDSVQTRYFGIAYGGFNAAGSDITATFEIDSSLIDAYNTKNYTNYVTLPRAAFSVPELTTILKAGKTSSEGLNIDIQTSSLKVGTKYMLPIKLVSTTPGSFNSDMSVAYFRIDSLTQRMRDVTLPATITVSKENANGSSYKEGSPKLIDGDTTTKFYSPGFTANSLWMALQLSEARTIHAYSLTTGNDEASRDPKTWELQGSDDGATWKTLDTRTDYLFSGRRQMVNFELTNGDGHAYLHYRLFVNYNNGNAGFQLSEWRLLQYY</sequence>
<dbReference type="Pfam" id="PF00754">
    <property type="entry name" value="F5_F8_type_C"/>
    <property type="match status" value="1"/>
</dbReference>
<dbReference type="Gene3D" id="2.60.40.1740">
    <property type="entry name" value="hypothetical protein (bacova_03559)"/>
    <property type="match status" value="1"/>
</dbReference>
<dbReference type="AlphaFoldDB" id="A0AAJ5WTI3"/>
<dbReference type="InterPro" id="IPR000421">
    <property type="entry name" value="FA58C"/>
</dbReference>
<evidence type="ECO:0000313" key="2">
    <source>
        <dbReference type="EMBL" id="WEK35353.1"/>
    </source>
</evidence>
<gene>
    <name evidence="2" type="ORF">P0Y53_22910</name>
</gene>
<dbReference type="InterPro" id="IPR013728">
    <property type="entry name" value="BT_3987-like_N"/>
</dbReference>
<dbReference type="EMBL" id="CP119311">
    <property type="protein sequence ID" value="WEK35353.1"/>
    <property type="molecule type" value="Genomic_DNA"/>
</dbReference>
<name>A0AAJ5WTI3_9BACT</name>
<accession>A0AAJ5WTI3</accession>
<dbReference type="PROSITE" id="PS51257">
    <property type="entry name" value="PROKAR_LIPOPROTEIN"/>
    <property type="match status" value="1"/>
</dbReference>
<dbReference type="Gene3D" id="2.60.120.260">
    <property type="entry name" value="Galactose-binding domain-like"/>
    <property type="match status" value="1"/>
</dbReference>
<dbReference type="Proteomes" id="UP001220610">
    <property type="component" value="Chromosome"/>
</dbReference>
<organism evidence="2 3">
    <name type="scientific">Candidatus Pseudobacter hemicellulosilyticus</name>
    <dbReference type="NCBI Taxonomy" id="3121375"/>
    <lineage>
        <taxon>Bacteria</taxon>
        <taxon>Pseudomonadati</taxon>
        <taxon>Bacteroidota</taxon>
        <taxon>Chitinophagia</taxon>
        <taxon>Chitinophagales</taxon>
        <taxon>Chitinophagaceae</taxon>
        <taxon>Pseudobacter</taxon>
    </lineage>
</organism>
<dbReference type="Pfam" id="PF08522">
    <property type="entry name" value="BT_3987-like_N"/>
    <property type="match status" value="1"/>
</dbReference>
<dbReference type="PROSITE" id="PS50022">
    <property type="entry name" value="FA58C_3"/>
    <property type="match status" value="1"/>
</dbReference>
<reference evidence="2" key="1">
    <citation type="submission" date="2023-03" db="EMBL/GenBank/DDBJ databases">
        <title>Andean soil-derived lignocellulolytic bacterial consortium as a source of novel taxa and putative plastic-active enzymes.</title>
        <authorList>
            <person name="Diaz-Garcia L."/>
            <person name="Chuvochina M."/>
            <person name="Feuerriegel G."/>
            <person name="Bunk B."/>
            <person name="Sproer C."/>
            <person name="Streit W.R."/>
            <person name="Rodriguez L.M."/>
            <person name="Overmann J."/>
            <person name="Jimenez D.J."/>
        </authorList>
    </citation>
    <scope>NUCLEOTIDE SEQUENCE</scope>
    <source>
        <strain evidence="2">MAG 7</strain>
    </source>
</reference>
<evidence type="ECO:0000313" key="3">
    <source>
        <dbReference type="Proteomes" id="UP001220610"/>
    </source>
</evidence>
<dbReference type="InterPro" id="IPR008979">
    <property type="entry name" value="Galactose-bd-like_sf"/>
</dbReference>
<dbReference type="SUPFAM" id="SSF49785">
    <property type="entry name" value="Galactose-binding domain-like"/>
    <property type="match status" value="1"/>
</dbReference>